<evidence type="ECO:0000256" key="1">
    <source>
        <dbReference type="PIRNR" id="PIRNR029681"/>
    </source>
</evidence>
<dbReference type="Pfam" id="PF09411">
    <property type="entry name" value="PagL"/>
    <property type="match status" value="1"/>
</dbReference>
<keyword evidence="1 4" id="KW-0378">Hydrolase</keyword>
<dbReference type="Proteomes" id="UP000516028">
    <property type="component" value="Chromosome"/>
</dbReference>
<comment type="similarity">
    <text evidence="1">Belongs to the PagL family.</text>
</comment>
<keyword evidence="1" id="KW-0472">Membrane</keyword>
<keyword evidence="1" id="KW-0998">Cell outer membrane</keyword>
<evidence type="ECO:0000256" key="2">
    <source>
        <dbReference type="PIRSR" id="PIRSR029681-2"/>
    </source>
</evidence>
<dbReference type="AlphaFoldDB" id="A0A7H0GG79"/>
<dbReference type="EC" id="3.1.1.77" evidence="1"/>
<dbReference type="InterPro" id="IPR011250">
    <property type="entry name" value="OMP/PagP_B-barrel"/>
</dbReference>
<dbReference type="InterPro" id="IPR018550">
    <property type="entry name" value="Lipid-A_deacylase-rel"/>
</dbReference>
<comment type="subunit">
    <text evidence="1">Homodimer.</text>
</comment>
<organism evidence="4 5">
    <name type="scientific">Diaphorobacter aerolatus</name>
    <dbReference type="NCBI Taxonomy" id="1288495"/>
    <lineage>
        <taxon>Bacteria</taxon>
        <taxon>Pseudomonadati</taxon>
        <taxon>Pseudomonadota</taxon>
        <taxon>Betaproteobacteria</taxon>
        <taxon>Burkholderiales</taxon>
        <taxon>Comamonadaceae</taxon>
        <taxon>Diaphorobacter</taxon>
    </lineage>
</organism>
<dbReference type="SUPFAM" id="SSF56925">
    <property type="entry name" value="OMPA-like"/>
    <property type="match status" value="1"/>
</dbReference>
<reference evidence="4 5" key="1">
    <citation type="submission" date="2020-08" db="EMBL/GenBank/DDBJ databases">
        <title>Genome sequence of Diaphorobacter aerolatus KACC 16536T.</title>
        <authorList>
            <person name="Hyun D.-W."/>
            <person name="Bae J.-W."/>
        </authorList>
    </citation>
    <scope>NUCLEOTIDE SEQUENCE [LARGE SCALE GENOMIC DNA]</scope>
    <source>
        <strain evidence="4 5">KACC 16536</strain>
    </source>
</reference>
<keyword evidence="3" id="KW-0732">Signal</keyword>
<feature type="site" description="Critical for activity" evidence="2">
    <location>
        <position position="193"/>
    </location>
</feature>
<accession>A0A7H0GG79</accession>
<dbReference type="Gene3D" id="2.40.160.20">
    <property type="match status" value="1"/>
</dbReference>
<keyword evidence="5" id="KW-1185">Reference proteome</keyword>
<dbReference type="GO" id="GO:0050528">
    <property type="term" value="F:acyloxyacyl hydrolase activity"/>
    <property type="evidence" value="ECO:0007669"/>
    <property type="project" value="UniProtKB-EC"/>
</dbReference>
<comment type="catalytic activity">
    <reaction evidence="1">
        <text>a 3-(acyloxy)acyl derivative of bacterial toxin + H2O = a 3-hydroxyacyl derivative of bacterial toxin + a fatty acid + H(+)</text>
        <dbReference type="Rhea" id="RHEA:12032"/>
        <dbReference type="ChEBI" id="CHEBI:15377"/>
        <dbReference type="ChEBI" id="CHEBI:15378"/>
        <dbReference type="ChEBI" id="CHEBI:28868"/>
        <dbReference type="ChEBI" id="CHEBI:136853"/>
        <dbReference type="ChEBI" id="CHEBI:140675"/>
        <dbReference type="EC" id="3.1.1.77"/>
    </reaction>
</comment>
<dbReference type="PIRSF" id="PIRSF029681">
    <property type="entry name" value="PagL"/>
    <property type="match status" value="1"/>
</dbReference>
<dbReference type="KEGG" id="daer:H9K75_13060"/>
<dbReference type="EMBL" id="CP060783">
    <property type="protein sequence ID" value="QNP47295.1"/>
    <property type="molecule type" value="Genomic_DNA"/>
</dbReference>
<sequence length="214" mass="23943">MSPVVPQSALPHNIATQSSPRCRTRNRLVLSSLVLLATFGASVAVAQTPTAATQADLALAKSVYVQGSWAEHGTDGATLGMTLPWQWRRDLWNGEVRGHWDAYVTRLSFDGARDYNHTWLIGLVPTLRWRPDAGRSPWFVEAGIGVTYMSDRYVTVHKEFSTSFNFASHLGLGYNFGAQRAHEMQVRYEHLSNAGIDHPNPGENTLQLRYAYHF</sequence>
<proteinExistence type="inferred from homology"/>
<comment type="subcellular location">
    <subcellularLocation>
        <location evidence="1">Cell outer membrane</location>
        <topology evidence="1">Multi-pass membrane protein</topology>
    </subcellularLocation>
</comment>
<name>A0A7H0GG79_9BURK</name>
<protein>
    <recommendedName>
        <fullName evidence="1">Lipid A deacylase</fullName>
        <ecNumber evidence="1">3.1.1.77</ecNumber>
    </recommendedName>
    <alternativeName>
        <fullName evidence="1">LPS 3-O-deacylase</fullName>
    </alternativeName>
    <alternativeName>
        <fullName evidence="1">Outer membrane enzyme</fullName>
    </alternativeName>
</protein>
<feature type="signal peptide" evidence="3">
    <location>
        <begin position="1"/>
        <end position="46"/>
    </location>
</feature>
<feature type="chain" id="PRO_5028887866" description="Lipid A deacylase" evidence="3">
    <location>
        <begin position="47"/>
        <end position="214"/>
    </location>
</feature>
<gene>
    <name evidence="4" type="ORF">H9K75_13060</name>
</gene>
<evidence type="ECO:0000256" key="3">
    <source>
        <dbReference type="SAM" id="SignalP"/>
    </source>
</evidence>
<comment type="function">
    <text evidence="1">Has lipid A 3-O-deacylase activity. Hydrolyzes the ester bond at the 3 position of lipid A, a bioactive component of lipopolysaccharide (LPS), thereby releasing the primary fatty acyl moiety.</text>
</comment>
<dbReference type="GO" id="GO:0009279">
    <property type="term" value="C:cell outer membrane"/>
    <property type="evidence" value="ECO:0007669"/>
    <property type="project" value="UniProtKB-SubCell"/>
</dbReference>
<evidence type="ECO:0000313" key="5">
    <source>
        <dbReference type="Proteomes" id="UP000516028"/>
    </source>
</evidence>
<evidence type="ECO:0000313" key="4">
    <source>
        <dbReference type="EMBL" id="QNP47295.1"/>
    </source>
</evidence>